<dbReference type="Proteomes" id="UP000199259">
    <property type="component" value="Unassembled WGS sequence"/>
</dbReference>
<reference evidence="2 3" key="1">
    <citation type="submission" date="2016-10" db="EMBL/GenBank/DDBJ databases">
        <authorList>
            <person name="Varghese N."/>
            <person name="Submissions S."/>
        </authorList>
    </citation>
    <scope>NUCLEOTIDE SEQUENCE [LARGE SCALE GENOMIC DNA]</scope>
    <source>
        <strain evidence="2 3">PL 12/M</strain>
    </source>
</reference>
<dbReference type="InterPro" id="IPR025285">
    <property type="entry name" value="DUF4145"/>
</dbReference>
<dbReference type="RefSeq" id="WP_202905776.1">
    <property type="nucleotide sequence ID" value="NZ_FNCA01000006.1"/>
</dbReference>
<dbReference type="EMBL" id="FNCA01000006">
    <property type="protein sequence ID" value="SDG06378.1"/>
    <property type="molecule type" value="Genomic_DNA"/>
</dbReference>
<evidence type="ECO:0000259" key="1">
    <source>
        <dbReference type="Pfam" id="PF13643"/>
    </source>
</evidence>
<proteinExistence type="predicted"/>
<accession>A0A7Z7FD96</accession>
<organism evidence="2 3">
    <name type="scientific">Methanolobus vulcani</name>
    <dbReference type="NCBI Taxonomy" id="38026"/>
    <lineage>
        <taxon>Archaea</taxon>
        <taxon>Methanobacteriati</taxon>
        <taxon>Methanobacteriota</taxon>
        <taxon>Stenosarchaea group</taxon>
        <taxon>Methanomicrobia</taxon>
        <taxon>Methanosarcinales</taxon>
        <taxon>Methanosarcinaceae</taxon>
        <taxon>Methanolobus</taxon>
    </lineage>
</organism>
<gene>
    <name evidence="2" type="ORF">SAMN04488589_2095</name>
</gene>
<sequence>MFKAGYVDKCPHCRNSVRFESSRTDRSGAFQHITLENGICEEDEEPFVTYSKVNISMCPECNKLVISLDDNLVYPLISPKDPCPLEVPPFIREDYDEACLVSIYSKKASAALARRCLQNIFSDQGINKKTLSLQIDEAINMLPVYLADDVDAIRHIGNFAAHPTMYEHSSEIVEVEDEELEWILHVLELLFDFFYVQPAKSKKRREQFNGKLEKIGKPLLKKKNQ</sequence>
<evidence type="ECO:0000313" key="2">
    <source>
        <dbReference type="EMBL" id="SDG06378.1"/>
    </source>
</evidence>
<dbReference type="OrthoDB" id="383492at2157"/>
<name>A0A7Z7FD96_9EURY</name>
<dbReference type="Pfam" id="PF13643">
    <property type="entry name" value="DUF4145"/>
    <property type="match status" value="1"/>
</dbReference>
<keyword evidence="3" id="KW-1185">Reference proteome</keyword>
<feature type="domain" description="DUF4145" evidence="1">
    <location>
        <begin position="101"/>
        <end position="183"/>
    </location>
</feature>
<protein>
    <recommendedName>
        <fullName evidence="1">DUF4145 domain-containing protein</fullName>
    </recommendedName>
</protein>
<comment type="caution">
    <text evidence="2">The sequence shown here is derived from an EMBL/GenBank/DDBJ whole genome shotgun (WGS) entry which is preliminary data.</text>
</comment>
<dbReference type="AlphaFoldDB" id="A0A7Z7FD96"/>
<evidence type="ECO:0000313" key="3">
    <source>
        <dbReference type="Proteomes" id="UP000199259"/>
    </source>
</evidence>